<feature type="domain" description="FHA" evidence="2">
    <location>
        <begin position="436"/>
        <end position="499"/>
    </location>
</feature>
<dbReference type="PANTHER" id="PTHR23308">
    <property type="entry name" value="NUCLEAR INHIBITOR OF PROTEIN PHOSPHATASE-1"/>
    <property type="match status" value="1"/>
</dbReference>
<proteinExistence type="predicted"/>
<dbReference type="EMBL" id="CP144754">
    <property type="protein sequence ID" value="WVZ98133.1"/>
    <property type="molecule type" value="Genomic_DNA"/>
</dbReference>
<feature type="compositionally biased region" description="Basic and acidic residues" evidence="1">
    <location>
        <begin position="127"/>
        <end position="301"/>
    </location>
</feature>
<dbReference type="Proteomes" id="UP001341281">
    <property type="component" value="Chromosome 10"/>
</dbReference>
<dbReference type="Pfam" id="PF00498">
    <property type="entry name" value="FHA"/>
    <property type="match status" value="1"/>
</dbReference>
<protein>
    <recommendedName>
        <fullName evidence="2">FHA domain-containing protein</fullName>
    </recommendedName>
</protein>
<dbReference type="AlphaFoldDB" id="A0AAQ3UTF7"/>
<dbReference type="SUPFAM" id="SSF49879">
    <property type="entry name" value="SMAD/FHA domain"/>
    <property type="match status" value="1"/>
</dbReference>
<feature type="region of interest" description="Disordered" evidence="1">
    <location>
        <begin position="1"/>
        <end position="363"/>
    </location>
</feature>
<name>A0AAQ3UTF7_PASNO</name>
<evidence type="ECO:0000313" key="4">
    <source>
        <dbReference type="Proteomes" id="UP001341281"/>
    </source>
</evidence>
<dbReference type="InterPro" id="IPR050923">
    <property type="entry name" value="Cell_Proc_Reg/RNA_Proc"/>
</dbReference>
<dbReference type="SMART" id="SM00240">
    <property type="entry name" value="FHA"/>
    <property type="match status" value="1"/>
</dbReference>
<gene>
    <name evidence="3" type="ORF">U9M48_043608</name>
</gene>
<dbReference type="FunFam" id="2.60.200.20:FF:000028">
    <property type="entry name" value="FHA domain-containing protein DDL"/>
    <property type="match status" value="1"/>
</dbReference>
<feature type="compositionally biased region" description="Basic and acidic residues" evidence="1">
    <location>
        <begin position="1"/>
        <end position="27"/>
    </location>
</feature>
<sequence>MASAVERRREEYSRRSRSPERDRERRGTPPRRRSPTERRKGSPARARSPPAMPTASHRDRERSPPRAPAKVSLSHKEWEMLSPPREKAKDQRVRSPKHSREQSRSSSPARRRGSRSPSPRTKRLRRASGEREAAQATDSDRRKAGHREERDTGRHREHDEGRSASRDWKVERESVQVTNGDRRKSSRREERDSGGKHREHDEERDTSRDRKVEREDAKGTTKDKKPDRDDGKDHSRDRRAGRDDRSGASKELSSRDEDKHDSRGGRPDRDDRKATSSKEQRVDHSDRRNSTREKLMDREESNGGSGRSSRRDRSASPDENRQRGRHESNRSPRVSRSAARTEDINSRGGEASRSGDPDALSRMNAAAEALEAKEKQKPSFELSGKLAEETNRVAGVNLLYSEPPEARKSEIRWRLYVFKGGEPLDEPLYVHRMTCYLFGRERKVADVPTDHPSCSKQHAVLQYRLVEKEQPDGMMAKKVRPYLMDLDSTNGTFINENRIEPRRYYELFEKDTIKFGNSRLGEEIRELLSCVNMPEDDLPFSDALPDIVEPDVDVLAPVVEDRVSRPRSLMRKVFFICALNASISFLLAPVITRSSTYTPTTSCPCSARRVYNACSDSHRLNSISFSTVSSFWFHALGACRKPYKA</sequence>
<dbReference type="Gene3D" id="2.60.200.20">
    <property type="match status" value="1"/>
</dbReference>
<accession>A0AAQ3UTF7</accession>
<evidence type="ECO:0000259" key="2">
    <source>
        <dbReference type="PROSITE" id="PS50006"/>
    </source>
</evidence>
<feature type="compositionally biased region" description="Basic residues" evidence="1">
    <location>
        <begin position="109"/>
        <end position="126"/>
    </location>
</feature>
<dbReference type="InterPro" id="IPR008984">
    <property type="entry name" value="SMAD_FHA_dom_sf"/>
</dbReference>
<feature type="compositionally biased region" description="Basic and acidic residues" evidence="1">
    <location>
        <begin position="74"/>
        <end position="103"/>
    </location>
</feature>
<organism evidence="3 4">
    <name type="scientific">Paspalum notatum var. saurae</name>
    <dbReference type="NCBI Taxonomy" id="547442"/>
    <lineage>
        <taxon>Eukaryota</taxon>
        <taxon>Viridiplantae</taxon>
        <taxon>Streptophyta</taxon>
        <taxon>Embryophyta</taxon>
        <taxon>Tracheophyta</taxon>
        <taxon>Spermatophyta</taxon>
        <taxon>Magnoliopsida</taxon>
        <taxon>Liliopsida</taxon>
        <taxon>Poales</taxon>
        <taxon>Poaceae</taxon>
        <taxon>PACMAD clade</taxon>
        <taxon>Panicoideae</taxon>
        <taxon>Andropogonodae</taxon>
        <taxon>Paspaleae</taxon>
        <taxon>Paspalinae</taxon>
        <taxon>Paspalum</taxon>
    </lineage>
</organism>
<dbReference type="InterPro" id="IPR000253">
    <property type="entry name" value="FHA_dom"/>
</dbReference>
<dbReference type="PROSITE" id="PS50006">
    <property type="entry name" value="FHA_DOMAIN"/>
    <property type="match status" value="1"/>
</dbReference>
<keyword evidence="4" id="KW-1185">Reference proteome</keyword>
<reference evidence="3 4" key="1">
    <citation type="submission" date="2024-02" db="EMBL/GenBank/DDBJ databases">
        <title>High-quality chromosome-scale genome assembly of Pensacola bahiagrass (Paspalum notatum Flugge var. saurae).</title>
        <authorList>
            <person name="Vega J.M."/>
            <person name="Podio M."/>
            <person name="Orjuela J."/>
            <person name="Siena L.A."/>
            <person name="Pessino S.C."/>
            <person name="Combes M.C."/>
            <person name="Mariac C."/>
            <person name="Albertini E."/>
            <person name="Pupilli F."/>
            <person name="Ortiz J.P.A."/>
            <person name="Leblanc O."/>
        </authorList>
    </citation>
    <scope>NUCLEOTIDE SEQUENCE [LARGE SCALE GENOMIC DNA]</scope>
    <source>
        <strain evidence="3">R1</strain>
        <tissue evidence="3">Leaf</tissue>
    </source>
</reference>
<feature type="compositionally biased region" description="Low complexity" evidence="1">
    <location>
        <begin position="43"/>
        <end position="55"/>
    </location>
</feature>
<evidence type="ECO:0000313" key="3">
    <source>
        <dbReference type="EMBL" id="WVZ98133.1"/>
    </source>
</evidence>
<evidence type="ECO:0000256" key="1">
    <source>
        <dbReference type="SAM" id="MobiDB-lite"/>
    </source>
</evidence>
<feature type="compositionally biased region" description="Basic and acidic residues" evidence="1">
    <location>
        <begin position="309"/>
        <end position="330"/>
    </location>
</feature>